<dbReference type="GO" id="GO:0015627">
    <property type="term" value="C:type II protein secretion system complex"/>
    <property type="evidence" value="ECO:0007669"/>
    <property type="project" value="InterPro"/>
</dbReference>
<dbReference type="EMBL" id="FOMW01000002">
    <property type="protein sequence ID" value="SFD70416.1"/>
    <property type="molecule type" value="Genomic_DNA"/>
</dbReference>
<feature type="domain" description="GspL cytoplasmic actin-ATPase-like" evidence="11">
    <location>
        <begin position="53"/>
        <end position="181"/>
    </location>
</feature>
<evidence type="ECO:0000256" key="3">
    <source>
        <dbReference type="ARBA" id="ARBA00022448"/>
    </source>
</evidence>
<evidence type="ECO:0000256" key="5">
    <source>
        <dbReference type="ARBA" id="ARBA00022519"/>
    </source>
</evidence>
<keyword evidence="5" id="KW-0997">Cell inner membrane</keyword>
<dbReference type="InterPro" id="IPR025691">
    <property type="entry name" value="GspL_pp_dom"/>
</dbReference>
<dbReference type="RefSeq" id="WP_093922374.1">
    <property type="nucleotide sequence ID" value="NZ_FOMW01000002.1"/>
</dbReference>
<proteinExistence type="inferred from homology"/>
<dbReference type="STRING" id="74348.SAMN04488523_102129"/>
<dbReference type="Proteomes" id="UP000198977">
    <property type="component" value="Unassembled WGS sequence"/>
</dbReference>
<keyword evidence="6 10" id="KW-0812">Transmembrane</keyword>
<dbReference type="GO" id="GO:0009276">
    <property type="term" value="C:Gram-negative-bacterium-type cell wall"/>
    <property type="evidence" value="ECO:0007669"/>
    <property type="project" value="InterPro"/>
</dbReference>
<dbReference type="InterPro" id="IPR007812">
    <property type="entry name" value="T2SS_protein-GspL"/>
</dbReference>
<comment type="subcellular location">
    <subcellularLocation>
        <location evidence="1">Cell inner membrane</location>
        <topology evidence="1">Single-pass membrane protein</topology>
    </subcellularLocation>
</comment>
<evidence type="ECO:0000256" key="1">
    <source>
        <dbReference type="ARBA" id="ARBA00004377"/>
    </source>
</evidence>
<evidence type="ECO:0000313" key="14">
    <source>
        <dbReference type="Proteomes" id="UP000198977"/>
    </source>
</evidence>
<dbReference type="GO" id="GO:0015628">
    <property type="term" value="P:protein secretion by the type II secretion system"/>
    <property type="evidence" value="ECO:0007669"/>
    <property type="project" value="InterPro"/>
</dbReference>
<accession>A0A1I1UHS4</accession>
<keyword evidence="3" id="KW-0813">Transport</keyword>
<reference evidence="13 14" key="1">
    <citation type="submission" date="2016-10" db="EMBL/GenBank/DDBJ databases">
        <authorList>
            <person name="de Groot N.N."/>
        </authorList>
    </citation>
    <scope>NUCLEOTIDE SEQUENCE [LARGE SCALE GENOMIC DNA]</scope>
    <source>
        <strain evidence="13 14">DSM 11443</strain>
    </source>
</reference>
<keyword evidence="7" id="KW-0653">Protein transport</keyword>
<evidence type="ECO:0000256" key="4">
    <source>
        <dbReference type="ARBA" id="ARBA00022475"/>
    </source>
</evidence>
<evidence type="ECO:0000259" key="11">
    <source>
        <dbReference type="Pfam" id="PF05134"/>
    </source>
</evidence>
<dbReference type="SUPFAM" id="SSF53067">
    <property type="entry name" value="Actin-like ATPase domain"/>
    <property type="match status" value="1"/>
</dbReference>
<protein>
    <submittedName>
        <fullName evidence="13">General secretion pathway protein L</fullName>
    </submittedName>
</protein>
<dbReference type="Gene3D" id="3.30.420.380">
    <property type="match status" value="1"/>
</dbReference>
<evidence type="ECO:0000256" key="6">
    <source>
        <dbReference type="ARBA" id="ARBA00022692"/>
    </source>
</evidence>
<dbReference type="NCBIfam" id="TIGR01709">
    <property type="entry name" value="typeII_sec_gspL"/>
    <property type="match status" value="1"/>
</dbReference>
<dbReference type="Pfam" id="PF05134">
    <property type="entry name" value="T2SSL"/>
    <property type="match status" value="1"/>
</dbReference>
<evidence type="ECO:0000256" key="8">
    <source>
        <dbReference type="ARBA" id="ARBA00022989"/>
    </source>
</evidence>
<keyword evidence="4" id="KW-1003">Cell membrane</keyword>
<dbReference type="GO" id="GO:0005886">
    <property type="term" value="C:plasma membrane"/>
    <property type="evidence" value="ECO:0007669"/>
    <property type="project" value="UniProtKB-SubCell"/>
</dbReference>
<dbReference type="PIRSF" id="PIRSF015761">
    <property type="entry name" value="Protein_L"/>
    <property type="match status" value="1"/>
</dbReference>
<organism evidence="13 14">
    <name type="scientific">Sulfitobacter brevis</name>
    <dbReference type="NCBI Taxonomy" id="74348"/>
    <lineage>
        <taxon>Bacteria</taxon>
        <taxon>Pseudomonadati</taxon>
        <taxon>Pseudomonadota</taxon>
        <taxon>Alphaproteobacteria</taxon>
        <taxon>Rhodobacterales</taxon>
        <taxon>Roseobacteraceae</taxon>
        <taxon>Sulfitobacter</taxon>
    </lineage>
</organism>
<dbReference type="Gene3D" id="3.30.1360.100">
    <property type="entry name" value="General secretion pathway protein M, EpsM"/>
    <property type="match status" value="1"/>
</dbReference>
<name>A0A1I1UHS4_9RHOB</name>
<evidence type="ECO:0000256" key="2">
    <source>
        <dbReference type="ARBA" id="ARBA00005318"/>
    </source>
</evidence>
<keyword evidence="8 10" id="KW-1133">Transmembrane helix</keyword>
<keyword evidence="14" id="KW-1185">Reference proteome</keyword>
<dbReference type="InterPro" id="IPR024230">
    <property type="entry name" value="GspL_cyto_dom"/>
</dbReference>
<evidence type="ECO:0000313" key="13">
    <source>
        <dbReference type="EMBL" id="SFD70416.1"/>
    </source>
</evidence>
<evidence type="ECO:0000256" key="9">
    <source>
        <dbReference type="ARBA" id="ARBA00023136"/>
    </source>
</evidence>
<sequence>MTNQSISAPDAAFGLPVGMPADTAQSALPAYPSLSLTRRAAQYGAMLRGGPPVLVPAEVIAAHIVTLPKAGSRQRAALLTYAVEDRIAAPIDTVQVVHGPLATSGAGETLALVLARTVFAAFETQPRPALPDFLLIPRPVASAQNPAWAAWRDGDRVVVRSSDGTGFATPVEILPILWARAGKPTLTSLAAALPDSLPAQDLSAAPPPPDPLDMAFSFARLRQDSANRRGIALFVGSALVAALIVHVALAMFDLSALRRLAQQERAQAQAAIAAPLPGITLESSDINAILARLAPVAAVQQQGTFLPLLSDVTAAMAGLPTPVSFRRLAWGAQESSLVVLVEGRGLDDLQQLQQILEQQGFSVRSGAANANGGAAEVEMRISRGASQ</sequence>
<feature type="domain" description="GspL periplasmic" evidence="12">
    <location>
        <begin position="235"/>
        <end position="381"/>
    </location>
</feature>
<evidence type="ECO:0000259" key="12">
    <source>
        <dbReference type="Pfam" id="PF12693"/>
    </source>
</evidence>
<dbReference type="Pfam" id="PF12693">
    <property type="entry name" value="GspL_C"/>
    <property type="match status" value="1"/>
</dbReference>
<gene>
    <name evidence="13" type="ORF">SAMN04488523_102129</name>
</gene>
<feature type="transmembrane region" description="Helical" evidence="10">
    <location>
        <begin position="231"/>
        <end position="252"/>
    </location>
</feature>
<dbReference type="InterPro" id="IPR043129">
    <property type="entry name" value="ATPase_NBD"/>
</dbReference>
<comment type="similarity">
    <text evidence="2">Belongs to the GSP L family.</text>
</comment>
<dbReference type="AlphaFoldDB" id="A0A1I1UHS4"/>
<dbReference type="OrthoDB" id="7432052at2"/>
<keyword evidence="9 10" id="KW-0472">Membrane</keyword>
<evidence type="ECO:0000256" key="7">
    <source>
        <dbReference type="ARBA" id="ARBA00022927"/>
    </source>
</evidence>
<evidence type="ECO:0000256" key="10">
    <source>
        <dbReference type="SAM" id="Phobius"/>
    </source>
</evidence>